<gene>
    <name evidence="5" type="ORF">CGC21_0350</name>
    <name evidence="4" type="ORF">LDBPK_080620</name>
    <name evidence="3" type="ORF">LdCL_080011200</name>
</gene>
<evidence type="ECO:0000313" key="7">
    <source>
        <dbReference type="Proteomes" id="UP000274082"/>
    </source>
</evidence>
<feature type="compositionally biased region" description="Low complexity" evidence="1">
    <location>
        <begin position="121"/>
        <end position="136"/>
    </location>
</feature>
<evidence type="ECO:0000313" key="5">
    <source>
        <dbReference type="EMBL" id="TPP49097.1"/>
    </source>
</evidence>
<reference evidence="4 6" key="1">
    <citation type="journal article" date="2011" name="Genome Res.">
        <title>Whole genome sequencing of multiple Leishmania donovani clinical isolates provides insights into population structure and mechanisms of drug resistance.</title>
        <authorList>
            <person name="Downing T."/>
            <person name="Imamura H."/>
            <person name="Decuypere S."/>
            <person name="Clark T.G."/>
            <person name="Coombs G.H."/>
            <person name="Cotton J.A."/>
            <person name="Hilley J.D."/>
            <person name="de Doncker S."/>
            <person name="Maes I."/>
            <person name="Mottram J.C."/>
            <person name="Quail M.A."/>
            <person name="Rijal S."/>
            <person name="Sanders M."/>
            <person name="Schonian G."/>
            <person name="Stark O."/>
            <person name="Sundar S."/>
            <person name="Vanaerschot M."/>
            <person name="Hertz-Fowler C."/>
            <person name="Dujardin J.C."/>
            <person name="Berriman M."/>
        </authorList>
    </citation>
    <scope>NUCLEOTIDE SEQUENCE [LARGE SCALE GENOMIC DNA]</scope>
    <source>
        <strain evidence="4 6">BPK282A1</strain>
    </source>
</reference>
<keyword evidence="7" id="KW-1185">Reference proteome</keyword>
<dbReference type="KEGG" id="ldo:LDBPK_080620"/>
<keyword evidence="2" id="KW-1133">Transmembrane helix</keyword>
<evidence type="ECO:0000256" key="1">
    <source>
        <dbReference type="SAM" id="MobiDB-lite"/>
    </source>
</evidence>
<dbReference type="OMA" id="HHFKHSE"/>
<reference evidence="8" key="6">
    <citation type="submission" date="2019-02" db="EMBL/GenBank/DDBJ databases">
        <title>FDA dAtabase for Regulatory Grade micrObial Sequences (FDA-ARGOS): Supporting development and validation of Infectious Disease Dx tests.</title>
        <authorList>
            <person name="Duncan R."/>
            <person name="Fisher C."/>
            <person name="Tallon L."/>
            <person name="Sadzewicz L."/>
            <person name="Sengamalay N."/>
            <person name="Ott S."/>
            <person name="Godinez A."/>
            <person name="Nagaraj S."/>
            <person name="Vavikolanu K."/>
            <person name="Nadendla S."/>
            <person name="Aluvathingal J."/>
            <person name="Sichtig H."/>
        </authorList>
    </citation>
    <scope>NUCLEOTIDE SEQUENCE [LARGE SCALE GENOMIC DNA]</scope>
    <source>
        <strain evidence="8">FDAARGOS_361</strain>
    </source>
</reference>
<protein>
    <submittedName>
        <fullName evidence="3">Uncharacterized protein</fullName>
    </submittedName>
</protein>
<dbReference type="AlphaFoldDB" id="A0A3S5H661"/>
<dbReference type="VEuPathDB" id="TriTrypDB:LDHU3_08.0680"/>
<dbReference type="Proteomes" id="UP000318447">
    <property type="component" value="Unassembled WGS sequence"/>
</dbReference>
<evidence type="ECO:0000313" key="8">
    <source>
        <dbReference type="Proteomes" id="UP000318447"/>
    </source>
</evidence>
<sequence>MEAGHGCRAARQPKRLLTALFVAAALLAAFGGALLVAQAEVETPEPTPYVRRTYEVKVPFFTQYWWVGFIIMILVLLLVVMVLYAAVQHHFKHSEQLRRRKEIEMSRMHIESGSGDDDARSQGAGQYSRSGRSSYSNPLRTPL</sequence>
<organism evidence="3 7">
    <name type="scientific">Leishmania donovani</name>
    <dbReference type="NCBI Taxonomy" id="5661"/>
    <lineage>
        <taxon>Eukaryota</taxon>
        <taxon>Discoba</taxon>
        <taxon>Euglenozoa</taxon>
        <taxon>Kinetoplastea</taxon>
        <taxon>Metakinetoplastina</taxon>
        <taxon>Trypanosomatida</taxon>
        <taxon>Trypanosomatidae</taxon>
        <taxon>Leishmaniinae</taxon>
        <taxon>Leishmania</taxon>
    </lineage>
</organism>
<reference evidence="5" key="5">
    <citation type="submission" date="2019-02" db="EMBL/GenBank/DDBJ databases">
        <title>FDA dAtabase for Regulatory Grade micrObial Sequences (FDA-ARGOS): Supporting development and validation of Infectious Disease Dx tests.</title>
        <authorList>
            <person name="Duncan R."/>
            <person name="Fisher C."/>
            <person name="Tallon L.J."/>
            <person name="Sadzewicz L."/>
            <person name="Sengamalay N."/>
            <person name="Ott S."/>
            <person name="Godinez A."/>
            <person name="Nagaraj S."/>
            <person name="Nadendla S."/>
            <person name="Sichtig H."/>
        </authorList>
    </citation>
    <scope>NUCLEOTIDE SEQUENCE</scope>
    <source>
        <strain evidence="5">FDAARGOS_361</strain>
    </source>
</reference>
<reference evidence="6" key="3">
    <citation type="submission" date="2011-02" db="EMBL/GenBank/DDBJ databases">
        <title>Whole genome sequencing of Leishmania donovani clinical lines reveals dynamic variation related to drug resistance.</title>
        <authorList>
            <person name="Downing T."/>
            <person name="Imamura H."/>
            <person name="Sanders M."/>
            <person name="Decuypere S."/>
            <person name="Hertz-Fowler C."/>
            <person name="Clark T.G."/>
            <person name="Rijal S."/>
            <person name="Sundar S."/>
            <person name="Quail M.A."/>
            <person name="De Doncker S."/>
            <person name="Maes I."/>
            <person name="Vanaerschot M."/>
            <person name="Stark O."/>
            <person name="Schonian G."/>
            <person name="Dujardin J.C."/>
            <person name="Berriman M."/>
        </authorList>
    </citation>
    <scope>NUCLEOTIDE SEQUENCE [LARGE SCALE GENOMIC DNA]</scope>
    <source>
        <strain evidence="6">BPK282A1</strain>
    </source>
</reference>
<reference evidence="3 7" key="4">
    <citation type="journal article" date="2018" name="Sci. Rep.">
        <title>A complete Leishmania donovani reference genome identifies novel genetic variations associated with virulence.</title>
        <authorList>
            <person name="Lypaczewski P."/>
            <person name="Hoshizaki J."/>
            <person name="Zhang W.-W."/>
            <person name="McCall L.-I."/>
            <person name="Torcivia-Rodriguez J."/>
            <person name="Simonyan V."/>
            <person name="Kaur A."/>
            <person name="Dewar K."/>
            <person name="Matlashewski G."/>
        </authorList>
    </citation>
    <scope>NUCLEOTIDE SEQUENCE [LARGE SCALE GENOMIC DNA]</scope>
    <source>
        <strain evidence="3 7">LdCL</strain>
    </source>
</reference>
<evidence type="ECO:0000313" key="6">
    <source>
        <dbReference type="Proteomes" id="UP000008980"/>
    </source>
</evidence>
<keyword evidence="2" id="KW-0472">Membrane</keyword>
<accession>A0A3S5H661</accession>
<name>A0A3S5H661_LEIDO</name>
<reference evidence="4" key="2">
    <citation type="submission" date="2011-01" db="EMBL/GenBank/DDBJ databases">
        <authorList>
            <person name="Zhao B.P."/>
            <person name="Ren Z.A."/>
            <person name="Li C.D."/>
        </authorList>
    </citation>
    <scope>NUCLEOTIDE SEQUENCE</scope>
    <source>
        <strain evidence="4">BPK282A1</strain>
    </source>
</reference>
<dbReference type="Gene3D" id="1.20.1070.10">
    <property type="entry name" value="Rhodopsin 7-helix transmembrane proteins"/>
    <property type="match status" value="1"/>
</dbReference>
<dbReference type="EMBL" id="RHLC01000034">
    <property type="protein sequence ID" value="TPP49097.1"/>
    <property type="molecule type" value="Genomic_DNA"/>
</dbReference>
<dbReference type="EMBL" id="FR799595">
    <property type="protein sequence ID" value="CBZ31906.1"/>
    <property type="molecule type" value="Genomic_DNA"/>
</dbReference>
<evidence type="ECO:0000313" key="3">
    <source>
        <dbReference type="EMBL" id="AYU76364.1"/>
    </source>
</evidence>
<keyword evidence="2" id="KW-0812">Transmembrane</keyword>
<dbReference type="VEuPathDB" id="TriTrypDB:LdBPK_080620.1"/>
<dbReference type="Proteomes" id="UP000008980">
    <property type="component" value="Chromosome 8"/>
</dbReference>
<dbReference type="RefSeq" id="XP_003858627.1">
    <property type="nucleotide sequence ID" value="XM_003858579.1"/>
</dbReference>
<dbReference type="GeneID" id="13391925"/>
<dbReference type="EMBL" id="CP029507">
    <property type="protein sequence ID" value="AYU76364.1"/>
    <property type="molecule type" value="Genomic_DNA"/>
</dbReference>
<accession>E9B9G7</accession>
<dbReference type="Proteomes" id="UP000274082">
    <property type="component" value="Chromosome 8"/>
</dbReference>
<proteinExistence type="predicted"/>
<evidence type="ECO:0000313" key="4">
    <source>
        <dbReference type="EMBL" id="CBZ31906.1"/>
    </source>
</evidence>
<feature type="transmembrane region" description="Helical" evidence="2">
    <location>
        <begin position="63"/>
        <end position="87"/>
    </location>
</feature>
<dbReference type="OrthoDB" id="267729at2759"/>
<feature type="region of interest" description="Disordered" evidence="1">
    <location>
        <begin position="108"/>
        <end position="143"/>
    </location>
</feature>
<evidence type="ECO:0000256" key="2">
    <source>
        <dbReference type="SAM" id="Phobius"/>
    </source>
</evidence>
<dbReference type="VEuPathDB" id="TriTrypDB:LdCL_080011200"/>